<keyword evidence="2" id="KW-1185">Reference proteome</keyword>
<organism evidence="1 2">
    <name type="scientific">Castilleja foliolosa</name>
    <dbReference type="NCBI Taxonomy" id="1961234"/>
    <lineage>
        <taxon>Eukaryota</taxon>
        <taxon>Viridiplantae</taxon>
        <taxon>Streptophyta</taxon>
        <taxon>Embryophyta</taxon>
        <taxon>Tracheophyta</taxon>
        <taxon>Spermatophyta</taxon>
        <taxon>Magnoliopsida</taxon>
        <taxon>eudicotyledons</taxon>
        <taxon>Gunneridae</taxon>
        <taxon>Pentapetalae</taxon>
        <taxon>asterids</taxon>
        <taxon>lamiids</taxon>
        <taxon>Lamiales</taxon>
        <taxon>Orobanchaceae</taxon>
        <taxon>Pedicularideae</taxon>
        <taxon>Castillejinae</taxon>
        <taxon>Castilleja</taxon>
    </lineage>
</organism>
<name>A0ABD3D4B6_9LAMI</name>
<evidence type="ECO:0000313" key="1">
    <source>
        <dbReference type="EMBL" id="KAL3636837.1"/>
    </source>
</evidence>
<proteinExistence type="predicted"/>
<dbReference type="PANTHER" id="PTHR36057">
    <property type="match status" value="1"/>
</dbReference>
<comment type="caution">
    <text evidence="1">The sequence shown here is derived from an EMBL/GenBank/DDBJ whole genome shotgun (WGS) entry which is preliminary data.</text>
</comment>
<accession>A0ABD3D4B6</accession>
<dbReference type="AlphaFoldDB" id="A0ABD3D4B6"/>
<reference evidence="2" key="1">
    <citation type="journal article" date="2024" name="IScience">
        <title>Strigolactones Initiate the Formation of Haustorium-like Structures in Castilleja.</title>
        <authorList>
            <person name="Buerger M."/>
            <person name="Peterson D."/>
            <person name="Chory J."/>
        </authorList>
    </citation>
    <scope>NUCLEOTIDE SEQUENCE [LARGE SCALE GENOMIC DNA]</scope>
</reference>
<evidence type="ECO:0000313" key="2">
    <source>
        <dbReference type="Proteomes" id="UP001632038"/>
    </source>
</evidence>
<dbReference type="Proteomes" id="UP001632038">
    <property type="component" value="Unassembled WGS sequence"/>
</dbReference>
<dbReference type="InterPro" id="IPR010634">
    <property type="entry name" value="DUF1223"/>
</dbReference>
<protein>
    <submittedName>
        <fullName evidence="1">Uncharacterized protein</fullName>
    </submittedName>
</protein>
<gene>
    <name evidence="1" type="ORF">CASFOL_019136</name>
</gene>
<sequence length="121" mass="13125">MANFERPTPDSLKVLLTGALRTKVDQSGANVMVALYECGLITDCPDGANKNRVLANDYVVRHLEKLCPVAKDKSAKKTISGTVNFSIWEGFNAAKCGIAVFVESSSHLIFGSQNIKLPQKL</sequence>
<dbReference type="EMBL" id="JAVIJP010000026">
    <property type="protein sequence ID" value="KAL3636837.1"/>
    <property type="molecule type" value="Genomic_DNA"/>
</dbReference>
<dbReference type="PANTHER" id="PTHR36057:SF1">
    <property type="entry name" value="LIPOPROTEIN LIPID ATTACHMENT SITE-LIKE PROTEIN, PUTATIVE (DUF1223)-RELATED"/>
    <property type="match status" value="1"/>
</dbReference>
<dbReference type="Pfam" id="PF06764">
    <property type="entry name" value="DUF1223"/>
    <property type="match status" value="1"/>
</dbReference>
<dbReference type="InterPro" id="IPR036249">
    <property type="entry name" value="Thioredoxin-like_sf"/>
</dbReference>
<dbReference type="SUPFAM" id="SSF52833">
    <property type="entry name" value="Thioredoxin-like"/>
    <property type="match status" value="1"/>
</dbReference>